<proteinExistence type="predicted"/>
<name>A0AAV5UAF4_9BILA</name>
<accession>A0AAV5UAF4</accession>
<keyword evidence="1" id="KW-1133">Transmembrane helix</keyword>
<protein>
    <recommendedName>
        <fullName evidence="4">Acyltransferase</fullName>
    </recommendedName>
</protein>
<feature type="non-terminal residue" evidence="2">
    <location>
        <position position="1"/>
    </location>
</feature>
<keyword evidence="1" id="KW-0472">Membrane</keyword>
<dbReference type="GO" id="GO:0000271">
    <property type="term" value="P:polysaccharide biosynthetic process"/>
    <property type="evidence" value="ECO:0007669"/>
    <property type="project" value="TreeGrafter"/>
</dbReference>
<organism evidence="2 3">
    <name type="scientific">Pristionchus entomophagus</name>
    <dbReference type="NCBI Taxonomy" id="358040"/>
    <lineage>
        <taxon>Eukaryota</taxon>
        <taxon>Metazoa</taxon>
        <taxon>Ecdysozoa</taxon>
        <taxon>Nematoda</taxon>
        <taxon>Chromadorea</taxon>
        <taxon>Rhabditida</taxon>
        <taxon>Rhabditina</taxon>
        <taxon>Diplogasteromorpha</taxon>
        <taxon>Diplogasteroidea</taxon>
        <taxon>Neodiplogasteridae</taxon>
        <taxon>Pristionchus</taxon>
    </lineage>
</organism>
<sequence length="132" mass="15228">SSPIVYLGDISYGVYLVHWPVAIMWKSYWDLQELPLKDILICLSITFLIFTLVHHTLEQMFITFSNWIASVNTHSILIDTDFLINGVIDDIFLKNVIRTGICRDISLDTGIESETEIPYCALPDRLYKMVRS</sequence>
<dbReference type="Proteomes" id="UP001432027">
    <property type="component" value="Unassembled WGS sequence"/>
</dbReference>
<dbReference type="EMBL" id="BTSX01000006">
    <property type="protein sequence ID" value="GMT03418.1"/>
    <property type="molecule type" value="Genomic_DNA"/>
</dbReference>
<keyword evidence="1" id="KW-0812">Transmembrane</keyword>
<evidence type="ECO:0000313" key="2">
    <source>
        <dbReference type="EMBL" id="GMT03418.1"/>
    </source>
</evidence>
<dbReference type="InterPro" id="IPR050879">
    <property type="entry name" value="Acyltransferase_3"/>
</dbReference>
<dbReference type="PANTHER" id="PTHR23028:SF53">
    <property type="entry name" value="ACYL_TRANSF_3 DOMAIN-CONTAINING PROTEIN"/>
    <property type="match status" value="1"/>
</dbReference>
<gene>
    <name evidence="2" type="ORF">PENTCL1PPCAC_25592</name>
</gene>
<evidence type="ECO:0008006" key="4">
    <source>
        <dbReference type="Google" id="ProtNLM"/>
    </source>
</evidence>
<dbReference type="PANTHER" id="PTHR23028">
    <property type="entry name" value="ACETYLTRANSFERASE"/>
    <property type="match status" value="1"/>
</dbReference>
<keyword evidence="3" id="KW-1185">Reference proteome</keyword>
<feature type="transmembrane region" description="Helical" evidence="1">
    <location>
        <begin position="34"/>
        <end position="53"/>
    </location>
</feature>
<dbReference type="AlphaFoldDB" id="A0AAV5UAF4"/>
<evidence type="ECO:0000313" key="3">
    <source>
        <dbReference type="Proteomes" id="UP001432027"/>
    </source>
</evidence>
<evidence type="ECO:0000256" key="1">
    <source>
        <dbReference type="SAM" id="Phobius"/>
    </source>
</evidence>
<reference evidence="2" key="1">
    <citation type="submission" date="2023-10" db="EMBL/GenBank/DDBJ databases">
        <title>Genome assembly of Pristionchus species.</title>
        <authorList>
            <person name="Yoshida K."/>
            <person name="Sommer R.J."/>
        </authorList>
    </citation>
    <scope>NUCLEOTIDE SEQUENCE</scope>
    <source>
        <strain evidence="2">RS0144</strain>
    </source>
</reference>
<dbReference type="GO" id="GO:0016020">
    <property type="term" value="C:membrane"/>
    <property type="evidence" value="ECO:0007669"/>
    <property type="project" value="TreeGrafter"/>
</dbReference>
<comment type="caution">
    <text evidence="2">The sequence shown here is derived from an EMBL/GenBank/DDBJ whole genome shotgun (WGS) entry which is preliminary data.</text>
</comment>